<reference evidence="1 2" key="1">
    <citation type="journal article" date="2024" name="J Genomics">
        <title>Draft genome sequencing and assembly of Favolaschia claudopus CIRM-BRFM 2984 isolated from oak limbs.</title>
        <authorList>
            <person name="Navarro D."/>
            <person name="Drula E."/>
            <person name="Chaduli D."/>
            <person name="Cazenave R."/>
            <person name="Ahrendt S."/>
            <person name="Wang J."/>
            <person name="Lipzen A."/>
            <person name="Daum C."/>
            <person name="Barry K."/>
            <person name="Grigoriev I.V."/>
            <person name="Favel A."/>
            <person name="Rosso M.N."/>
            <person name="Martin F."/>
        </authorList>
    </citation>
    <scope>NUCLEOTIDE SEQUENCE [LARGE SCALE GENOMIC DNA]</scope>
    <source>
        <strain evidence="1 2">CIRM-BRFM 2984</strain>
    </source>
</reference>
<dbReference type="Proteomes" id="UP001362999">
    <property type="component" value="Unassembled WGS sequence"/>
</dbReference>
<sequence>MPPARRPLPLTQTTVNGKIKKRSAHRAIPLLLLPPHIPLPPLLPSPPPPSTSPSASFTLAPSSSPTALALLLSASYLALPTLYAKVSACIITEMAHALFHAASPSPPTRSSPAAHGGAGGCTCRKCAGRVPRILDFALRDDVKDAALERGSRRALVGLFGTGRRTQEFSASRQRDALGLRTP</sequence>
<organism evidence="1 2">
    <name type="scientific">Favolaschia claudopus</name>
    <dbReference type="NCBI Taxonomy" id="2862362"/>
    <lineage>
        <taxon>Eukaryota</taxon>
        <taxon>Fungi</taxon>
        <taxon>Dikarya</taxon>
        <taxon>Basidiomycota</taxon>
        <taxon>Agaricomycotina</taxon>
        <taxon>Agaricomycetes</taxon>
        <taxon>Agaricomycetidae</taxon>
        <taxon>Agaricales</taxon>
        <taxon>Marasmiineae</taxon>
        <taxon>Mycenaceae</taxon>
        <taxon>Favolaschia</taxon>
    </lineage>
</organism>
<accession>A0AAW0AHK5</accession>
<gene>
    <name evidence="1" type="ORF">R3P38DRAFT_3210833</name>
</gene>
<evidence type="ECO:0000313" key="2">
    <source>
        <dbReference type="Proteomes" id="UP001362999"/>
    </source>
</evidence>
<evidence type="ECO:0000313" key="1">
    <source>
        <dbReference type="EMBL" id="KAK7008525.1"/>
    </source>
</evidence>
<name>A0AAW0AHK5_9AGAR</name>
<dbReference type="AlphaFoldDB" id="A0AAW0AHK5"/>
<proteinExistence type="predicted"/>
<dbReference type="EMBL" id="JAWWNJ010000067">
    <property type="protein sequence ID" value="KAK7008525.1"/>
    <property type="molecule type" value="Genomic_DNA"/>
</dbReference>
<keyword evidence="2" id="KW-1185">Reference proteome</keyword>
<protein>
    <submittedName>
        <fullName evidence="1">Uncharacterized protein</fullName>
    </submittedName>
</protein>
<comment type="caution">
    <text evidence="1">The sequence shown here is derived from an EMBL/GenBank/DDBJ whole genome shotgun (WGS) entry which is preliminary data.</text>
</comment>